<dbReference type="CDD" id="cd06222">
    <property type="entry name" value="RNase_H_like"/>
    <property type="match status" value="1"/>
</dbReference>
<dbReference type="PANTHER" id="PTHR47074">
    <property type="entry name" value="BNAC02G40300D PROTEIN"/>
    <property type="match status" value="1"/>
</dbReference>
<dbReference type="AlphaFoldDB" id="A0AAD8N7U9"/>
<name>A0AAD8N7U9_9APIA</name>
<evidence type="ECO:0008006" key="3">
    <source>
        <dbReference type="Google" id="ProtNLM"/>
    </source>
</evidence>
<evidence type="ECO:0000313" key="1">
    <source>
        <dbReference type="EMBL" id="KAK1400039.1"/>
    </source>
</evidence>
<keyword evidence="2" id="KW-1185">Reference proteome</keyword>
<sequence length="231" mass="25150">MGDFNVAGEVADKVGGSDHAPLLLSTEPGKDGYPGFFFELKARIVDILKIPESIGKGKYLGLPAILGKNKSEMFTYILERILKKIARLESEAFIPSWSRNFNQSCGSGYSFWTPPPASLVKYNCDSAFNRDNATIGVIGRNSYGLIVDGSGCRVKASCPLLAIRVACLIVSHHNLFHAIIESDCKVAINLSTADLNPPWHSMVLVEDISLWLFDTVSLSHSCLVVMAQLTG</sequence>
<dbReference type="EMBL" id="JAUIZM010000002">
    <property type="protein sequence ID" value="KAK1400039.1"/>
    <property type="molecule type" value="Genomic_DNA"/>
</dbReference>
<accession>A0AAD8N7U9</accession>
<proteinExistence type="predicted"/>
<evidence type="ECO:0000313" key="2">
    <source>
        <dbReference type="Proteomes" id="UP001237642"/>
    </source>
</evidence>
<organism evidence="1 2">
    <name type="scientific">Heracleum sosnowskyi</name>
    <dbReference type="NCBI Taxonomy" id="360622"/>
    <lineage>
        <taxon>Eukaryota</taxon>
        <taxon>Viridiplantae</taxon>
        <taxon>Streptophyta</taxon>
        <taxon>Embryophyta</taxon>
        <taxon>Tracheophyta</taxon>
        <taxon>Spermatophyta</taxon>
        <taxon>Magnoliopsida</taxon>
        <taxon>eudicotyledons</taxon>
        <taxon>Gunneridae</taxon>
        <taxon>Pentapetalae</taxon>
        <taxon>asterids</taxon>
        <taxon>campanulids</taxon>
        <taxon>Apiales</taxon>
        <taxon>Apiaceae</taxon>
        <taxon>Apioideae</taxon>
        <taxon>apioid superclade</taxon>
        <taxon>Tordylieae</taxon>
        <taxon>Tordyliinae</taxon>
        <taxon>Heracleum</taxon>
    </lineage>
</organism>
<protein>
    <recommendedName>
        <fullName evidence="3">RNase H type-1 domain-containing protein</fullName>
    </recommendedName>
</protein>
<dbReference type="InterPro" id="IPR044730">
    <property type="entry name" value="RNase_H-like_dom_plant"/>
</dbReference>
<dbReference type="PANTHER" id="PTHR47074:SF11">
    <property type="entry name" value="REVERSE TRANSCRIPTASE-LIKE PROTEIN"/>
    <property type="match status" value="1"/>
</dbReference>
<gene>
    <name evidence="1" type="ORF">POM88_009902</name>
</gene>
<comment type="caution">
    <text evidence="1">The sequence shown here is derived from an EMBL/GenBank/DDBJ whole genome shotgun (WGS) entry which is preliminary data.</text>
</comment>
<reference evidence="1" key="2">
    <citation type="submission" date="2023-05" db="EMBL/GenBank/DDBJ databases">
        <authorList>
            <person name="Schelkunov M.I."/>
        </authorList>
    </citation>
    <scope>NUCLEOTIDE SEQUENCE</scope>
    <source>
        <strain evidence="1">Hsosn_3</strain>
        <tissue evidence="1">Leaf</tissue>
    </source>
</reference>
<reference evidence="1" key="1">
    <citation type="submission" date="2023-02" db="EMBL/GenBank/DDBJ databases">
        <title>Genome of toxic invasive species Heracleum sosnowskyi carries increased number of genes despite the absence of recent whole-genome duplications.</title>
        <authorList>
            <person name="Schelkunov M."/>
            <person name="Shtratnikova V."/>
            <person name="Makarenko M."/>
            <person name="Klepikova A."/>
            <person name="Omelchenko D."/>
            <person name="Novikova G."/>
            <person name="Obukhova E."/>
            <person name="Bogdanov V."/>
            <person name="Penin A."/>
            <person name="Logacheva M."/>
        </authorList>
    </citation>
    <scope>NUCLEOTIDE SEQUENCE</scope>
    <source>
        <strain evidence="1">Hsosn_3</strain>
        <tissue evidence="1">Leaf</tissue>
    </source>
</reference>
<dbReference type="InterPro" id="IPR052929">
    <property type="entry name" value="RNase_H-like_EbsB-rel"/>
</dbReference>
<dbReference type="Proteomes" id="UP001237642">
    <property type="component" value="Unassembled WGS sequence"/>
</dbReference>